<dbReference type="AlphaFoldDB" id="A0A2T4Z3X2"/>
<feature type="transmembrane region" description="Helical" evidence="1">
    <location>
        <begin position="306"/>
        <end position="324"/>
    </location>
</feature>
<name>A0A2T4Z3X2_9BACL</name>
<keyword evidence="3" id="KW-1185">Reference proteome</keyword>
<dbReference type="PANTHER" id="PTHR30354">
    <property type="entry name" value="GNT FAMILY GLUCONATE TRANSPORTER"/>
    <property type="match status" value="1"/>
</dbReference>
<feature type="transmembrane region" description="Helical" evidence="1">
    <location>
        <begin position="344"/>
        <end position="371"/>
    </location>
</feature>
<dbReference type="PIRSF" id="PIRSF002746">
    <property type="entry name" value="Gluconate_transporter"/>
    <property type="match status" value="1"/>
</dbReference>
<sequence>MSSSWLIFSTLISILLVLFLVMRSKWQAFVALLFSSFVLGLLAGMPVSDIIESIESGMGGTLGFVAVVIGLGAMFGRMLEVSGGAERLAQTLIARFGENRAQWALALTGFAISIPVFLDVALVILIPIIYSLGKKTGRSLLYYGIPLLAGLAVTHSFIPPTPGPIAVSEIVGADLGWVILFGFIAGIPATILAGPLFGRYIAKKIHAVEPEYIRANLDEVDTSRELPSFRLIITLILLPLVLILGNTLSGVLLPEGDPIRTVLTFIGHPFAALLLVTLLAFYTLGRLRGYTKEDVQSIATKALEPAGIIILITGAGGVFKQVLIDSGIGEMLGSYMQGTGLPPVMLAFLIASVIRVAQGSATVAMITAAGLMTPIIEALGVSGPHLALVVIAIAAGATIASHVNDSGFWMVSRFFGLSERDTLRSWTVMETIIALVGFSVALILSFFV</sequence>
<feature type="transmembrane region" description="Helical" evidence="1">
    <location>
        <begin position="5"/>
        <end position="22"/>
    </location>
</feature>
<evidence type="ECO:0000313" key="3">
    <source>
        <dbReference type="Proteomes" id="UP000241639"/>
    </source>
</evidence>
<comment type="caution">
    <text evidence="2">The sequence shown here is derived from an EMBL/GenBank/DDBJ whole genome shotgun (WGS) entry which is preliminary data.</text>
</comment>
<dbReference type="GO" id="GO:0015128">
    <property type="term" value="F:gluconate transmembrane transporter activity"/>
    <property type="evidence" value="ECO:0007669"/>
    <property type="project" value="InterPro"/>
</dbReference>
<accession>A0A2T4Z3X2</accession>
<feature type="transmembrane region" description="Helical" evidence="1">
    <location>
        <begin position="178"/>
        <end position="197"/>
    </location>
</feature>
<reference evidence="2 3" key="1">
    <citation type="submission" date="2018-04" db="EMBL/GenBank/DDBJ databases">
        <title>Genomic Encyclopedia of Archaeal and Bacterial Type Strains, Phase II (KMG-II): from individual species to whole genera.</title>
        <authorList>
            <person name="Goeker M."/>
        </authorList>
    </citation>
    <scope>NUCLEOTIDE SEQUENCE [LARGE SCALE GENOMIC DNA]</scope>
    <source>
        <strain evidence="2 3">DSM 45169</strain>
    </source>
</reference>
<evidence type="ECO:0000313" key="2">
    <source>
        <dbReference type="EMBL" id="PTM56589.1"/>
    </source>
</evidence>
<feature type="transmembrane region" description="Helical" evidence="1">
    <location>
        <begin position="231"/>
        <end position="253"/>
    </location>
</feature>
<dbReference type="Proteomes" id="UP000241639">
    <property type="component" value="Unassembled WGS sequence"/>
</dbReference>
<feature type="transmembrane region" description="Helical" evidence="1">
    <location>
        <begin position="140"/>
        <end position="158"/>
    </location>
</feature>
<dbReference type="InterPro" id="IPR003474">
    <property type="entry name" value="Glcn_transporter"/>
</dbReference>
<feature type="transmembrane region" description="Helical" evidence="1">
    <location>
        <begin position="28"/>
        <end position="47"/>
    </location>
</feature>
<keyword evidence="1" id="KW-1133">Transmembrane helix</keyword>
<feature type="transmembrane region" description="Helical" evidence="1">
    <location>
        <begin position="423"/>
        <end position="447"/>
    </location>
</feature>
<evidence type="ECO:0000256" key="1">
    <source>
        <dbReference type="SAM" id="Phobius"/>
    </source>
</evidence>
<proteinExistence type="predicted"/>
<dbReference type="EMBL" id="PZZP01000002">
    <property type="protein sequence ID" value="PTM56589.1"/>
    <property type="molecule type" value="Genomic_DNA"/>
</dbReference>
<dbReference type="OrthoDB" id="9787129at2"/>
<protein>
    <submittedName>
        <fullName evidence="2">Gnt-I system low-affinity gluconate transporter</fullName>
    </submittedName>
</protein>
<dbReference type="NCBIfam" id="TIGR00791">
    <property type="entry name" value="gntP"/>
    <property type="match status" value="1"/>
</dbReference>
<feature type="transmembrane region" description="Helical" evidence="1">
    <location>
        <begin position="59"/>
        <end position="79"/>
    </location>
</feature>
<keyword evidence="1" id="KW-0812">Transmembrane</keyword>
<gene>
    <name evidence="2" type="ORF">C8J48_2911</name>
</gene>
<organism evidence="2 3">
    <name type="scientific">Desmospora activa DSM 45169</name>
    <dbReference type="NCBI Taxonomy" id="1121389"/>
    <lineage>
        <taxon>Bacteria</taxon>
        <taxon>Bacillati</taxon>
        <taxon>Bacillota</taxon>
        <taxon>Bacilli</taxon>
        <taxon>Bacillales</taxon>
        <taxon>Thermoactinomycetaceae</taxon>
        <taxon>Desmospora</taxon>
    </lineage>
</organism>
<dbReference type="PANTHER" id="PTHR30354:SF25">
    <property type="entry name" value="INNER MEMBRANE PERMEASE YGBN"/>
    <property type="match status" value="1"/>
</dbReference>
<feature type="transmembrane region" description="Helical" evidence="1">
    <location>
        <begin position="265"/>
        <end position="285"/>
    </location>
</feature>
<keyword evidence="1" id="KW-0472">Membrane</keyword>
<dbReference type="Pfam" id="PF02447">
    <property type="entry name" value="GntP_permease"/>
    <property type="match status" value="1"/>
</dbReference>
<dbReference type="RefSeq" id="WP_107727917.1">
    <property type="nucleotide sequence ID" value="NZ_PZZP01000002.1"/>
</dbReference>
<feature type="transmembrane region" description="Helical" evidence="1">
    <location>
        <begin position="103"/>
        <end position="128"/>
    </location>
</feature>
<dbReference type="GO" id="GO:0005886">
    <property type="term" value="C:plasma membrane"/>
    <property type="evidence" value="ECO:0007669"/>
    <property type="project" value="TreeGrafter"/>
</dbReference>
<feature type="transmembrane region" description="Helical" evidence="1">
    <location>
        <begin position="383"/>
        <end position="403"/>
    </location>
</feature>